<dbReference type="InterPro" id="IPR013088">
    <property type="entry name" value="Znf_NHR/GATA"/>
</dbReference>
<dbReference type="InterPro" id="IPR005584">
    <property type="entry name" value="DNA_gyrase_inhibitor_YacG"/>
</dbReference>
<feature type="binding site" evidence="1">
    <location>
        <position position="29"/>
    </location>
    <ligand>
        <name>Zn(2+)</name>
        <dbReference type="ChEBI" id="CHEBI:29105"/>
    </ligand>
</feature>
<name>A0ABW4U0Y3_9SPHN</name>
<keyword evidence="1" id="KW-0479">Metal-binding</keyword>
<feature type="binding site" evidence="1">
    <location>
        <position position="14"/>
    </location>
    <ligand>
        <name>Zn(2+)</name>
        <dbReference type="ChEBI" id="CHEBI:29105"/>
    </ligand>
</feature>
<proteinExistence type="inferred from homology"/>
<dbReference type="SUPFAM" id="SSF57716">
    <property type="entry name" value="Glucocorticoid receptor-like (DNA-binding domain)"/>
    <property type="match status" value="1"/>
</dbReference>
<dbReference type="RefSeq" id="WP_380930587.1">
    <property type="nucleotide sequence ID" value="NZ_JBHUGS010000003.1"/>
</dbReference>
<comment type="function">
    <text evidence="1">Inhibits all the catalytic activities of DNA gyrase by preventing its interaction with DNA. Acts by binding directly to the C-terminal domain of GyrB, which probably disrupts DNA binding by the gyrase.</text>
</comment>
<protein>
    <recommendedName>
        <fullName evidence="1">DNA gyrase inhibitor YacG</fullName>
    </recommendedName>
</protein>
<accession>A0ABW4U0Y3</accession>
<comment type="subunit">
    <text evidence="1">Interacts with GyrB.</text>
</comment>
<evidence type="ECO:0000313" key="3">
    <source>
        <dbReference type="Proteomes" id="UP001597400"/>
    </source>
</evidence>
<comment type="similarity">
    <text evidence="1">Belongs to the DNA gyrase inhibitor YacG family.</text>
</comment>
<dbReference type="EMBL" id="JBHUGS010000003">
    <property type="protein sequence ID" value="MFD1951730.1"/>
    <property type="molecule type" value="Genomic_DNA"/>
</dbReference>
<comment type="cofactor">
    <cofactor evidence="1">
        <name>Zn(2+)</name>
        <dbReference type="ChEBI" id="CHEBI:29105"/>
    </cofactor>
    <text evidence="1">Binds 1 zinc ion.</text>
</comment>
<dbReference type="HAMAP" id="MF_00649">
    <property type="entry name" value="DNA_gyrase_inhibitor_YacG"/>
    <property type="match status" value="1"/>
</dbReference>
<comment type="caution">
    <text evidence="2">The sequence shown here is derived from an EMBL/GenBank/DDBJ whole genome shotgun (WGS) entry which is preliminary data.</text>
</comment>
<reference evidence="3" key="1">
    <citation type="journal article" date="2019" name="Int. J. Syst. Evol. Microbiol.">
        <title>The Global Catalogue of Microorganisms (GCM) 10K type strain sequencing project: providing services to taxonomists for standard genome sequencing and annotation.</title>
        <authorList>
            <consortium name="The Broad Institute Genomics Platform"/>
            <consortium name="The Broad Institute Genome Sequencing Center for Infectious Disease"/>
            <person name="Wu L."/>
            <person name="Ma J."/>
        </authorList>
    </citation>
    <scope>NUCLEOTIDE SEQUENCE [LARGE SCALE GENOMIC DNA]</scope>
    <source>
        <strain evidence="3">CGMCC 1.12702</strain>
    </source>
</reference>
<dbReference type="Pfam" id="PF03884">
    <property type="entry name" value="YacG"/>
    <property type="match status" value="1"/>
</dbReference>
<feature type="binding site" evidence="1">
    <location>
        <position position="17"/>
    </location>
    <ligand>
        <name>Zn(2+)</name>
        <dbReference type="ChEBI" id="CHEBI:29105"/>
    </ligand>
</feature>
<dbReference type="Proteomes" id="UP001597400">
    <property type="component" value="Unassembled WGS sequence"/>
</dbReference>
<keyword evidence="3" id="KW-1185">Reference proteome</keyword>
<gene>
    <name evidence="1" type="primary">yacG</name>
    <name evidence="2" type="ORF">ACFSGX_13230</name>
</gene>
<keyword evidence="1" id="KW-0862">Zinc</keyword>
<evidence type="ECO:0000313" key="2">
    <source>
        <dbReference type="EMBL" id="MFD1951730.1"/>
    </source>
</evidence>
<feature type="binding site" evidence="1">
    <location>
        <position position="33"/>
    </location>
    <ligand>
        <name>Zn(2+)</name>
        <dbReference type="ChEBI" id="CHEBI:29105"/>
    </ligand>
</feature>
<organism evidence="2 3">
    <name type="scientific">Sphingomonas arantia</name>
    <dbReference type="NCBI Taxonomy" id="1460676"/>
    <lineage>
        <taxon>Bacteria</taxon>
        <taxon>Pseudomonadati</taxon>
        <taxon>Pseudomonadota</taxon>
        <taxon>Alphaproteobacteria</taxon>
        <taxon>Sphingomonadales</taxon>
        <taxon>Sphingomonadaceae</taxon>
        <taxon>Sphingomonas</taxon>
    </lineage>
</organism>
<sequence length="61" mass="6650">MSRPITPRRARSGCPVCGAAVTPAFDPFCSQGCRDRDLLQWLGDGYRVPGPPVEDSDQQDT</sequence>
<dbReference type="Gene3D" id="3.30.50.10">
    <property type="entry name" value="Erythroid Transcription Factor GATA-1, subunit A"/>
    <property type="match status" value="1"/>
</dbReference>
<evidence type="ECO:0000256" key="1">
    <source>
        <dbReference type="HAMAP-Rule" id="MF_00649"/>
    </source>
</evidence>